<dbReference type="OrthoDB" id="80661at2157"/>
<accession>A0A6A9QI47</accession>
<dbReference type="PANTHER" id="PTHR43125:SF1">
    <property type="entry name" value="INOSITOL-3-PHOSPHATE SYNTHASE"/>
    <property type="match status" value="1"/>
</dbReference>
<dbReference type="EMBL" id="WGGD01000005">
    <property type="protein sequence ID" value="MUN28354.1"/>
    <property type="molecule type" value="Genomic_DNA"/>
</dbReference>
<dbReference type="RefSeq" id="WP_054838140.1">
    <property type="nucleotide sequence ID" value="NZ_BBBY01000005.1"/>
</dbReference>
<dbReference type="GO" id="GO:0004512">
    <property type="term" value="F:inositol-3-phosphate synthase activity"/>
    <property type="evidence" value="ECO:0007669"/>
    <property type="project" value="TreeGrafter"/>
</dbReference>
<proteinExistence type="predicted"/>
<reference evidence="2 3" key="1">
    <citation type="submission" date="2019-10" db="EMBL/GenBank/DDBJ databases">
        <title>Sequencing and Assembly of Multiple Reported Metal-Biooxidizing Members of the Extremely Thermoacidophilic Archaeal Family Sulfolobaceae.</title>
        <authorList>
            <person name="Counts J.A."/>
            <person name="Kelly R.M."/>
        </authorList>
    </citation>
    <scope>NUCLEOTIDE SEQUENCE [LARGE SCALE GENOMIC DNA]</scope>
    <source>
        <strain evidence="2 3">DSM 6482</strain>
    </source>
</reference>
<dbReference type="InterPro" id="IPR013021">
    <property type="entry name" value="Myo-inos-1-P_Synthase_GAPDH"/>
</dbReference>
<dbReference type="SUPFAM" id="SSF55347">
    <property type="entry name" value="Glyceraldehyde-3-phosphate dehydrogenase-like, C-terminal domain"/>
    <property type="match status" value="1"/>
</dbReference>
<evidence type="ECO:0000259" key="1">
    <source>
        <dbReference type="Pfam" id="PF01658"/>
    </source>
</evidence>
<sequence>MVKVAIIGVGNVASALLQSLEMVKNGSKVQGIREDLPLSPSDIEVVSAFDVDKRKVGLPLSRAIFERPNVVEPLAQVRDWGVMVKRGPTLDGREGVLGEIIEESEDKPVDVAEEIRQSGAEVVLNLLPTGADKASIYYAQRSLEAGSSFINATPSPVTRLLGDKFVEAGLPLLGDDLLSQIGGTAFHAGLIDFLKSRGVKVTRSYQIDIAGTTEALVTLEDKRKDLKKGIKSSFLSSHSDADVVAGTSDYVEFLRDKRVSYMVIEGTYSIGVPIRVDISLKTMDAPNAVAPLIDLIRYSKMLKDNNMGGPIKEVCGYYFKNSIDKYNSFEEAKLALDKFTKSLMREPRTE</sequence>
<evidence type="ECO:0000313" key="2">
    <source>
        <dbReference type="EMBL" id="MUN28354.1"/>
    </source>
</evidence>
<dbReference type="PANTHER" id="PTHR43125">
    <property type="entry name" value="INOSITOL-3-PHOSPHATE SYNTHASE"/>
    <property type="match status" value="1"/>
</dbReference>
<feature type="domain" description="Myo-inositol-1-phosphate synthase GAPDH-like" evidence="1">
    <location>
        <begin position="182"/>
        <end position="284"/>
    </location>
</feature>
<dbReference type="SUPFAM" id="SSF51735">
    <property type="entry name" value="NAD(P)-binding Rossmann-fold domains"/>
    <property type="match status" value="1"/>
</dbReference>
<dbReference type="InterPro" id="IPR052199">
    <property type="entry name" value="MIPS"/>
</dbReference>
<dbReference type="GO" id="GO:0006021">
    <property type="term" value="P:inositol biosynthetic process"/>
    <property type="evidence" value="ECO:0007669"/>
    <property type="project" value="TreeGrafter"/>
</dbReference>
<dbReference type="AlphaFoldDB" id="A0A6A9QI47"/>
<dbReference type="Proteomes" id="UP000470772">
    <property type="component" value="Unassembled WGS sequence"/>
</dbReference>
<protein>
    <submittedName>
        <fullName evidence="2">L-myo-inositol-1-phosphate synthase</fullName>
    </submittedName>
</protein>
<organism evidence="2 3">
    <name type="scientific">Sulfuracidifex metallicus DSM 6482 = JCM 9184</name>
    <dbReference type="NCBI Taxonomy" id="523847"/>
    <lineage>
        <taxon>Archaea</taxon>
        <taxon>Thermoproteota</taxon>
        <taxon>Thermoprotei</taxon>
        <taxon>Sulfolobales</taxon>
        <taxon>Sulfolobaceae</taxon>
        <taxon>Sulfuracidifex</taxon>
    </lineage>
</organism>
<keyword evidence="3" id="KW-1185">Reference proteome</keyword>
<evidence type="ECO:0000313" key="3">
    <source>
        <dbReference type="Proteomes" id="UP000470772"/>
    </source>
</evidence>
<name>A0A6A9QI47_SULME</name>
<gene>
    <name evidence="2" type="ORF">GC250_02475</name>
</gene>
<dbReference type="Pfam" id="PF01658">
    <property type="entry name" value="Inos-1-P_synth"/>
    <property type="match status" value="1"/>
</dbReference>
<dbReference type="InterPro" id="IPR036291">
    <property type="entry name" value="NAD(P)-bd_dom_sf"/>
</dbReference>
<comment type="caution">
    <text evidence="2">The sequence shown here is derived from an EMBL/GenBank/DDBJ whole genome shotgun (WGS) entry which is preliminary data.</text>
</comment>
<dbReference type="Gene3D" id="3.30.360.10">
    <property type="entry name" value="Dihydrodipicolinate Reductase, domain 2"/>
    <property type="match status" value="1"/>
</dbReference>
<dbReference type="Gene3D" id="3.40.50.720">
    <property type="entry name" value="NAD(P)-binding Rossmann-like Domain"/>
    <property type="match status" value="1"/>
</dbReference>